<dbReference type="PROSITE" id="PS00028">
    <property type="entry name" value="ZINC_FINGER_C2H2_1"/>
    <property type="match status" value="6"/>
</dbReference>
<evidence type="ECO:0000259" key="9">
    <source>
        <dbReference type="PROSITE" id="PS50097"/>
    </source>
</evidence>
<dbReference type="InterPro" id="IPR000210">
    <property type="entry name" value="BTB/POZ_dom"/>
</dbReference>
<evidence type="ECO:0000256" key="4">
    <source>
        <dbReference type="ARBA" id="ARBA00022771"/>
    </source>
</evidence>
<feature type="domain" description="C2H2-type" evidence="10">
    <location>
        <begin position="605"/>
        <end position="628"/>
    </location>
</feature>
<dbReference type="GO" id="GO:0005634">
    <property type="term" value="C:nucleus"/>
    <property type="evidence" value="ECO:0007669"/>
    <property type="project" value="UniProtKB-SubCell"/>
</dbReference>
<keyword evidence="5" id="KW-0862">Zinc</keyword>
<dbReference type="Pfam" id="PF00096">
    <property type="entry name" value="zf-C2H2"/>
    <property type="match status" value="2"/>
</dbReference>
<keyword evidence="4 7" id="KW-0863">Zinc-finger</keyword>
<dbReference type="GO" id="GO:0000122">
    <property type="term" value="P:negative regulation of transcription by RNA polymerase II"/>
    <property type="evidence" value="ECO:0007669"/>
    <property type="project" value="UniProtKB-ARBA"/>
</dbReference>
<dbReference type="FunFam" id="3.30.160.60:FF:000446">
    <property type="entry name" value="Zinc finger protein"/>
    <property type="match status" value="1"/>
</dbReference>
<accession>A0A914WW50</accession>
<feature type="domain" description="C2H2-type" evidence="10">
    <location>
        <begin position="481"/>
        <end position="510"/>
    </location>
</feature>
<evidence type="ECO:0000256" key="7">
    <source>
        <dbReference type="PROSITE-ProRule" id="PRU00042"/>
    </source>
</evidence>
<dbReference type="Proteomes" id="UP000887566">
    <property type="component" value="Unplaced"/>
</dbReference>
<dbReference type="InterPro" id="IPR013087">
    <property type="entry name" value="Znf_C2H2_type"/>
</dbReference>
<dbReference type="AlphaFoldDB" id="A0A914WW50"/>
<keyword evidence="3" id="KW-0677">Repeat</keyword>
<evidence type="ECO:0000256" key="8">
    <source>
        <dbReference type="SAM" id="MobiDB-lite"/>
    </source>
</evidence>
<dbReference type="WBParaSite" id="PSAMB.scaffold5639size11218.g26995.t1">
    <property type="protein sequence ID" value="PSAMB.scaffold5639size11218.g26995.t1"/>
    <property type="gene ID" value="PSAMB.scaffold5639size11218.g26995"/>
</dbReference>
<feature type="domain" description="C2H2-type" evidence="10">
    <location>
        <begin position="427"/>
        <end position="455"/>
    </location>
</feature>
<dbReference type="Pfam" id="PF00651">
    <property type="entry name" value="BTB"/>
    <property type="match status" value="2"/>
</dbReference>
<feature type="domain" description="BTB" evidence="9">
    <location>
        <begin position="29"/>
        <end position="97"/>
    </location>
</feature>
<feature type="domain" description="BTB" evidence="9">
    <location>
        <begin position="157"/>
        <end position="225"/>
    </location>
</feature>
<dbReference type="PANTHER" id="PTHR24394:SF29">
    <property type="entry name" value="MYONEURIN"/>
    <property type="match status" value="1"/>
</dbReference>
<evidence type="ECO:0000259" key="10">
    <source>
        <dbReference type="PROSITE" id="PS50157"/>
    </source>
</evidence>
<protein>
    <submittedName>
        <fullName evidence="12">Uncharacterized protein</fullName>
    </submittedName>
</protein>
<keyword evidence="6" id="KW-0539">Nucleus</keyword>
<feature type="domain" description="C2H2-type" evidence="10">
    <location>
        <begin position="576"/>
        <end position="604"/>
    </location>
</feature>
<dbReference type="PANTHER" id="PTHR24394">
    <property type="entry name" value="ZINC FINGER PROTEIN"/>
    <property type="match status" value="1"/>
</dbReference>
<dbReference type="GO" id="GO:0008270">
    <property type="term" value="F:zinc ion binding"/>
    <property type="evidence" value="ECO:0007669"/>
    <property type="project" value="UniProtKB-KW"/>
</dbReference>
<dbReference type="Gene3D" id="3.30.160.60">
    <property type="entry name" value="Classic Zinc Finger"/>
    <property type="match status" value="5"/>
</dbReference>
<keyword evidence="11" id="KW-1185">Reference proteome</keyword>
<feature type="compositionally biased region" description="Low complexity" evidence="8">
    <location>
        <begin position="451"/>
        <end position="461"/>
    </location>
</feature>
<dbReference type="SUPFAM" id="SSF57667">
    <property type="entry name" value="beta-beta-alpha zinc fingers"/>
    <property type="match status" value="4"/>
</dbReference>
<dbReference type="SMART" id="SM00355">
    <property type="entry name" value="ZnF_C2H2"/>
    <property type="match status" value="8"/>
</dbReference>
<proteinExistence type="predicted"/>
<name>A0A914WW50_9BILA</name>
<evidence type="ECO:0000256" key="3">
    <source>
        <dbReference type="ARBA" id="ARBA00022737"/>
    </source>
</evidence>
<organism evidence="11 12">
    <name type="scientific">Plectus sambesii</name>
    <dbReference type="NCBI Taxonomy" id="2011161"/>
    <lineage>
        <taxon>Eukaryota</taxon>
        <taxon>Metazoa</taxon>
        <taxon>Ecdysozoa</taxon>
        <taxon>Nematoda</taxon>
        <taxon>Chromadorea</taxon>
        <taxon>Plectida</taxon>
        <taxon>Plectina</taxon>
        <taxon>Plectoidea</taxon>
        <taxon>Plectidae</taxon>
        <taxon>Plectus</taxon>
    </lineage>
</organism>
<dbReference type="SUPFAM" id="SSF54695">
    <property type="entry name" value="POZ domain"/>
    <property type="match status" value="2"/>
</dbReference>
<dbReference type="InterPro" id="IPR036236">
    <property type="entry name" value="Znf_C2H2_sf"/>
</dbReference>
<evidence type="ECO:0000256" key="5">
    <source>
        <dbReference type="ARBA" id="ARBA00022833"/>
    </source>
</evidence>
<comment type="subcellular location">
    <subcellularLocation>
        <location evidence="1">Nucleus</location>
    </subcellularLocation>
</comment>
<dbReference type="SMART" id="SM00225">
    <property type="entry name" value="BTB"/>
    <property type="match status" value="2"/>
</dbReference>
<evidence type="ECO:0000256" key="2">
    <source>
        <dbReference type="ARBA" id="ARBA00022723"/>
    </source>
</evidence>
<dbReference type="InterPro" id="IPR011333">
    <property type="entry name" value="SKP1/BTB/POZ_sf"/>
</dbReference>
<feature type="region of interest" description="Disordered" evidence="8">
    <location>
        <begin position="446"/>
        <end position="476"/>
    </location>
</feature>
<evidence type="ECO:0000313" key="11">
    <source>
        <dbReference type="Proteomes" id="UP000887566"/>
    </source>
</evidence>
<feature type="domain" description="C2H2-type" evidence="10">
    <location>
        <begin position="634"/>
        <end position="662"/>
    </location>
</feature>
<dbReference type="PROSITE" id="PS50157">
    <property type="entry name" value="ZINC_FINGER_C2H2_2"/>
    <property type="match status" value="7"/>
</dbReference>
<dbReference type="Gene3D" id="3.30.710.10">
    <property type="entry name" value="Potassium Channel Kv1.1, Chain A"/>
    <property type="match status" value="2"/>
</dbReference>
<reference evidence="12" key="1">
    <citation type="submission" date="2022-11" db="UniProtKB">
        <authorList>
            <consortium name="WormBaseParasite"/>
        </authorList>
    </citation>
    <scope>IDENTIFICATION</scope>
</reference>
<evidence type="ECO:0000313" key="12">
    <source>
        <dbReference type="WBParaSite" id="PSAMB.scaffold5639size11218.g26995.t1"/>
    </source>
</evidence>
<keyword evidence="2" id="KW-0479">Metal-binding</keyword>
<evidence type="ECO:0000256" key="1">
    <source>
        <dbReference type="ARBA" id="ARBA00004123"/>
    </source>
</evidence>
<feature type="domain" description="C2H2-type" evidence="10">
    <location>
        <begin position="547"/>
        <end position="575"/>
    </location>
</feature>
<sequence>MQRLQIKPNEAGKVLLAAAQRFQTESVLTDVQIVRNGEILTVGHKVVFAAFSHYLEQLLQGTDGLAVLNVDSISETHVKHIIPIVQFIYGHNTVVRAEEVGEFLEAAKVFGVSSVSKCLTQEVVNQASGTLITIRPAASASLLLVSLQRFRGLNQFIDAKVSFDNGVSFSCHKLVLAAFSTYLETLLQSTETCAFLGMDQLEPIYVRQMRFIFDYMYGVPVKLDDKQVALFCDAARIFGIHSLDDGDLAKMRDKALKLQHDRMLKERIGRLRADTQSSAPSTSSSFTLNDAQIIRHAWTNAKHLHDANKRLTISRPAKKQDNQSADLETMVAESLPDIGESIIVSNDQIVDVGNVDDAPSCSSSRLIDDLPSSSNMTLNSSDGLSYTVDIDRQDIDDEDDQVGLNFEEGGEGDSSEDRSVEDADGYFVCSDCGCIVNSLPALRHHQTSLHSPAKAPKASTSKKTEPSASTSTTKRAPPLSYPCVVRGCGKVFRSEHGLRNHRQMHQKNDTELGCNWCDYVATSKAYLNEHMKVKHGLTSSGHKVKLHKCHYCEQTFVYRSLVDKHVRTAHLKIRPYQCSHCDYCTSEKTSLDTHIRFKHTGEKPFFCSKCSGNFATASALARHKRSKHEAAALHVCSLCNEQFKEKRELTVHINRDHNDERPFACDQCDHKFFRKDHLLAHKRRIHVVDCDLIDANIL</sequence>
<dbReference type="GO" id="GO:0000981">
    <property type="term" value="F:DNA-binding transcription factor activity, RNA polymerase II-specific"/>
    <property type="evidence" value="ECO:0007669"/>
    <property type="project" value="TreeGrafter"/>
</dbReference>
<feature type="domain" description="C2H2-type" evidence="10">
    <location>
        <begin position="663"/>
        <end position="686"/>
    </location>
</feature>
<dbReference type="PROSITE" id="PS50097">
    <property type="entry name" value="BTB"/>
    <property type="match status" value="2"/>
</dbReference>
<evidence type="ECO:0000256" key="6">
    <source>
        <dbReference type="ARBA" id="ARBA00023242"/>
    </source>
</evidence>